<keyword evidence="9" id="KW-1185">Reference proteome</keyword>
<evidence type="ECO:0000256" key="5">
    <source>
        <dbReference type="ARBA" id="ARBA00022857"/>
    </source>
</evidence>
<evidence type="ECO:0000256" key="2">
    <source>
        <dbReference type="ARBA" id="ARBA00010139"/>
    </source>
</evidence>
<evidence type="ECO:0000313" key="9">
    <source>
        <dbReference type="Proteomes" id="UP000574317"/>
    </source>
</evidence>
<dbReference type="EMBL" id="JAAOAO010000204">
    <property type="protein sequence ID" value="KAF5556997.1"/>
    <property type="molecule type" value="Genomic_DNA"/>
</dbReference>
<dbReference type="Gene3D" id="3.50.50.60">
    <property type="entry name" value="FAD/NAD(P)-binding domain"/>
    <property type="match status" value="1"/>
</dbReference>
<evidence type="ECO:0000256" key="4">
    <source>
        <dbReference type="ARBA" id="ARBA00022827"/>
    </source>
</evidence>
<evidence type="ECO:0000313" key="8">
    <source>
        <dbReference type="EMBL" id="KAF5556997.1"/>
    </source>
</evidence>
<keyword evidence="6" id="KW-0560">Oxidoreductase</keyword>
<dbReference type="PANTHER" id="PTHR43098">
    <property type="entry name" value="L-ORNITHINE N(5)-MONOOXYGENASE-RELATED"/>
    <property type="match status" value="1"/>
</dbReference>
<dbReference type="PANTHER" id="PTHR43098:SF3">
    <property type="entry name" value="L-ORNITHINE N(5)-MONOOXYGENASE-RELATED"/>
    <property type="match status" value="1"/>
</dbReference>
<dbReference type="Proteomes" id="UP000574317">
    <property type="component" value="Unassembled WGS sequence"/>
</dbReference>
<name>A0A8H5JLK6_9HYPO</name>
<evidence type="ECO:0000256" key="3">
    <source>
        <dbReference type="ARBA" id="ARBA00022630"/>
    </source>
</evidence>
<accession>A0A8H5JLK6</accession>
<dbReference type="InterPro" id="IPR036188">
    <property type="entry name" value="FAD/NAD-bd_sf"/>
</dbReference>
<keyword evidence="5" id="KW-0521">NADP</keyword>
<dbReference type="GO" id="GO:0004497">
    <property type="term" value="F:monooxygenase activity"/>
    <property type="evidence" value="ECO:0007669"/>
    <property type="project" value="UniProtKB-KW"/>
</dbReference>
<comment type="caution">
    <text evidence="8">The sequence shown here is derived from an EMBL/GenBank/DDBJ whole genome shotgun (WGS) entry which is preliminary data.</text>
</comment>
<gene>
    <name evidence="8" type="ORF">FNAPI_5574</name>
</gene>
<comment type="cofactor">
    <cofactor evidence="1">
        <name>FAD</name>
        <dbReference type="ChEBI" id="CHEBI:57692"/>
    </cofactor>
</comment>
<organism evidence="8 9">
    <name type="scientific">Fusarium napiforme</name>
    <dbReference type="NCBI Taxonomy" id="42672"/>
    <lineage>
        <taxon>Eukaryota</taxon>
        <taxon>Fungi</taxon>
        <taxon>Dikarya</taxon>
        <taxon>Ascomycota</taxon>
        <taxon>Pezizomycotina</taxon>
        <taxon>Sordariomycetes</taxon>
        <taxon>Hypocreomycetidae</taxon>
        <taxon>Hypocreales</taxon>
        <taxon>Nectriaceae</taxon>
        <taxon>Fusarium</taxon>
        <taxon>Fusarium fujikuroi species complex</taxon>
    </lineage>
</organism>
<dbReference type="InterPro" id="IPR050775">
    <property type="entry name" value="FAD-binding_Monooxygenases"/>
</dbReference>
<reference evidence="8 9" key="1">
    <citation type="submission" date="2020-05" db="EMBL/GenBank/DDBJ databases">
        <title>Identification and distribution of gene clusters putatively required for synthesis of sphingolipid metabolism inhibitors in phylogenetically diverse species of the filamentous fungus Fusarium.</title>
        <authorList>
            <person name="Kim H.-S."/>
            <person name="Busman M."/>
            <person name="Brown D.W."/>
            <person name="Divon H."/>
            <person name="Uhlig S."/>
            <person name="Proctor R.H."/>
        </authorList>
    </citation>
    <scope>NUCLEOTIDE SEQUENCE [LARGE SCALE GENOMIC DNA]</scope>
    <source>
        <strain evidence="8 9">NRRL 25196</strain>
    </source>
</reference>
<keyword evidence="4" id="KW-0274">FAD</keyword>
<sequence length="81" mass="9055">MFSICGAQASTLLSNRSTTVEIQGRWVVDAIIKMERGGVKYINPRTEAADKWKQRVIDLDNTNLFPTTKSTHMGGQCPWQG</sequence>
<dbReference type="AlphaFoldDB" id="A0A8H5JLK6"/>
<evidence type="ECO:0000256" key="7">
    <source>
        <dbReference type="ARBA" id="ARBA00023033"/>
    </source>
</evidence>
<keyword evidence="3" id="KW-0285">Flavoprotein</keyword>
<keyword evidence="7 8" id="KW-0503">Monooxygenase</keyword>
<evidence type="ECO:0000256" key="1">
    <source>
        <dbReference type="ARBA" id="ARBA00001974"/>
    </source>
</evidence>
<protein>
    <submittedName>
        <fullName evidence="8">Cyclopentanone 1,2-monooxygenase</fullName>
    </submittedName>
</protein>
<comment type="similarity">
    <text evidence="2">Belongs to the FAD-binding monooxygenase family.</text>
</comment>
<proteinExistence type="inferred from homology"/>
<evidence type="ECO:0000256" key="6">
    <source>
        <dbReference type="ARBA" id="ARBA00023002"/>
    </source>
</evidence>